<dbReference type="EMBL" id="CAIX01000062">
    <property type="protein sequence ID" value="CCI44113.1"/>
    <property type="molecule type" value="Genomic_DNA"/>
</dbReference>
<protein>
    <submittedName>
        <fullName evidence="1">Uncharacterized protein</fullName>
    </submittedName>
</protein>
<dbReference type="Proteomes" id="UP000053237">
    <property type="component" value="Unassembled WGS sequence"/>
</dbReference>
<evidence type="ECO:0000313" key="2">
    <source>
        <dbReference type="Proteomes" id="UP000053237"/>
    </source>
</evidence>
<evidence type="ECO:0000313" key="1">
    <source>
        <dbReference type="EMBL" id="CCI44113.1"/>
    </source>
</evidence>
<organism evidence="1 2">
    <name type="scientific">Albugo candida</name>
    <dbReference type="NCBI Taxonomy" id="65357"/>
    <lineage>
        <taxon>Eukaryota</taxon>
        <taxon>Sar</taxon>
        <taxon>Stramenopiles</taxon>
        <taxon>Oomycota</taxon>
        <taxon>Peronosporomycetes</taxon>
        <taxon>Albuginales</taxon>
        <taxon>Albuginaceae</taxon>
        <taxon>Albugo</taxon>
    </lineage>
</organism>
<dbReference type="AlphaFoldDB" id="A0A024GBG8"/>
<comment type="caution">
    <text evidence="1">The sequence shown here is derived from an EMBL/GenBank/DDBJ whole genome shotgun (WGS) entry which is preliminary data.</text>
</comment>
<proteinExistence type="predicted"/>
<sequence>MQEKFPCVSRWMQQDNSCLKEKHSRVSKISAHLILLNDAEQNLVHIQDQVGADNLTRSISSFSLVVKHGVDNLVVDGDTFASSDSSSEKFVDCVAKVEGPADSFIIASTSFCKAISDRTALALSLQIRNNSSLIWSLFPSNHPQTRPRNSFGIPAKQSATTDFISLGIGRGKISSIQVSVKDLLILLNLTRFRSSFRVFDNLFRCFRVSPLMTVDHVCALSKEILELFTMHV</sequence>
<gene>
    <name evidence="1" type="ORF">BN9_048970</name>
</gene>
<name>A0A024GBG8_9STRA</name>
<keyword evidence="2" id="KW-1185">Reference proteome</keyword>
<reference evidence="1 2" key="1">
    <citation type="submission" date="2012-05" db="EMBL/GenBank/DDBJ databases">
        <title>Recombination and specialization in a pathogen metapopulation.</title>
        <authorList>
            <person name="Gardiner A."/>
            <person name="Kemen E."/>
            <person name="Schultz-Larsen T."/>
            <person name="MacLean D."/>
            <person name="Van Oosterhout C."/>
            <person name="Jones J.D.G."/>
        </authorList>
    </citation>
    <scope>NUCLEOTIDE SEQUENCE [LARGE SCALE GENOMIC DNA]</scope>
    <source>
        <strain evidence="1 2">Ac Nc2</strain>
    </source>
</reference>
<accession>A0A024GBG8</accession>
<dbReference type="InParanoid" id="A0A024GBG8"/>